<proteinExistence type="inferred from homology"/>
<evidence type="ECO:0000256" key="2">
    <source>
        <dbReference type="ARBA" id="ARBA00022980"/>
    </source>
</evidence>
<sequence length="124" mass="13418">MSAAAAAAAIPRTVVGTVVSAGLSKNTVKVRLAKQVWNAHLRKNFRHNTHVLADDYANACVAGDVVALRGGIKTSARKRHVVEAFVSPMRTGEVRRQPEGVAAWIRRKEEKLRAELVGRGVLKA</sequence>
<gene>
    <name evidence="4" type="ORF">FN846DRAFT_928986</name>
</gene>
<dbReference type="SUPFAM" id="SSF50249">
    <property type="entry name" value="Nucleic acid-binding proteins"/>
    <property type="match status" value="1"/>
</dbReference>
<dbReference type="AlphaFoldDB" id="A0A5J5F905"/>
<dbReference type="InterPro" id="IPR012340">
    <property type="entry name" value="NA-bd_OB-fold"/>
</dbReference>
<dbReference type="InParanoid" id="A0A5J5F905"/>
<keyword evidence="2 4" id="KW-0689">Ribosomal protein</keyword>
<dbReference type="GO" id="GO:1990904">
    <property type="term" value="C:ribonucleoprotein complex"/>
    <property type="evidence" value="ECO:0007669"/>
    <property type="project" value="UniProtKB-KW"/>
</dbReference>
<dbReference type="Gene3D" id="2.40.50.140">
    <property type="entry name" value="Nucleic acid-binding proteins"/>
    <property type="match status" value="1"/>
</dbReference>
<protein>
    <submittedName>
        <fullName evidence="4">Ribosomal protein S17</fullName>
    </submittedName>
</protein>
<dbReference type="GO" id="GO:0006412">
    <property type="term" value="P:translation"/>
    <property type="evidence" value="ECO:0007669"/>
    <property type="project" value="InterPro"/>
</dbReference>
<dbReference type="OrthoDB" id="274752at2759"/>
<accession>A0A5J5F905</accession>
<name>A0A5J5F905_9PEZI</name>
<evidence type="ECO:0000313" key="4">
    <source>
        <dbReference type="EMBL" id="KAA8913628.1"/>
    </source>
</evidence>
<dbReference type="Pfam" id="PF00366">
    <property type="entry name" value="Ribosomal_S17"/>
    <property type="match status" value="1"/>
</dbReference>
<organism evidence="4 5">
    <name type="scientific">Sphaerosporella brunnea</name>
    <dbReference type="NCBI Taxonomy" id="1250544"/>
    <lineage>
        <taxon>Eukaryota</taxon>
        <taxon>Fungi</taxon>
        <taxon>Dikarya</taxon>
        <taxon>Ascomycota</taxon>
        <taxon>Pezizomycotina</taxon>
        <taxon>Pezizomycetes</taxon>
        <taxon>Pezizales</taxon>
        <taxon>Pyronemataceae</taxon>
        <taxon>Sphaerosporella</taxon>
    </lineage>
</organism>
<evidence type="ECO:0000313" key="5">
    <source>
        <dbReference type="Proteomes" id="UP000326924"/>
    </source>
</evidence>
<evidence type="ECO:0000256" key="1">
    <source>
        <dbReference type="ARBA" id="ARBA00010254"/>
    </source>
</evidence>
<dbReference type="GO" id="GO:0003735">
    <property type="term" value="F:structural constituent of ribosome"/>
    <property type="evidence" value="ECO:0007669"/>
    <property type="project" value="InterPro"/>
</dbReference>
<dbReference type="GO" id="GO:0005840">
    <property type="term" value="C:ribosome"/>
    <property type="evidence" value="ECO:0007669"/>
    <property type="project" value="UniProtKB-KW"/>
</dbReference>
<comment type="similarity">
    <text evidence="1">Belongs to the universal ribosomal protein uS17 family.</text>
</comment>
<keyword evidence="5" id="KW-1185">Reference proteome</keyword>
<evidence type="ECO:0000256" key="3">
    <source>
        <dbReference type="ARBA" id="ARBA00023274"/>
    </source>
</evidence>
<comment type="caution">
    <text evidence="4">The sequence shown here is derived from an EMBL/GenBank/DDBJ whole genome shotgun (WGS) entry which is preliminary data.</text>
</comment>
<dbReference type="EMBL" id="VXIS01000013">
    <property type="protein sequence ID" value="KAA8913628.1"/>
    <property type="molecule type" value="Genomic_DNA"/>
</dbReference>
<dbReference type="Proteomes" id="UP000326924">
    <property type="component" value="Unassembled WGS sequence"/>
</dbReference>
<reference evidence="4 5" key="1">
    <citation type="submission" date="2019-09" db="EMBL/GenBank/DDBJ databases">
        <title>Draft genome of the ectomycorrhizal ascomycete Sphaerosporella brunnea.</title>
        <authorList>
            <consortium name="DOE Joint Genome Institute"/>
            <person name="Benucci G.M."/>
            <person name="Marozzi G."/>
            <person name="Antonielli L."/>
            <person name="Sanchez S."/>
            <person name="Marco P."/>
            <person name="Wang X."/>
            <person name="Falini L.B."/>
            <person name="Barry K."/>
            <person name="Haridas S."/>
            <person name="Lipzen A."/>
            <person name="Labutti K."/>
            <person name="Grigoriev I.V."/>
            <person name="Murat C."/>
            <person name="Martin F."/>
            <person name="Albertini E."/>
            <person name="Donnini D."/>
            <person name="Bonito G."/>
        </authorList>
    </citation>
    <scope>NUCLEOTIDE SEQUENCE [LARGE SCALE GENOMIC DNA]</scope>
    <source>
        <strain evidence="4 5">Sb_GMNB300</strain>
    </source>
</reference>
<keyword evidence="3" id="KW-0687">Ribonucleoprotein</keyword>
<dbReference type="InterPro" id="IPR000266">
    <property type="entry name" value="Ribosomal_uS17"/>
</dbReference>